<dbReference type="AlphaFoldDB" id="A0A4P9WIB9"/>
<protein>
    <submittedName>
        <fullName evidence="1">Uncharacterized protein</fullName>
    </submittedName>
</protein>
<evidence type="ECO:0000313" key="2">
    <source>
        <dbReference type="Proteomes" id="UP000269721"/>
    </source>
</evidence>
<proteinExistence type="predicted"/>
<dbReference type="Proteomes" id="UP000269721">
    <property type="component" value="Unassembled WGS sequence"/>
</dbReference>
<gene>
    <name evidence="1" type="ORF">BDK51DRAFT_35252</name>
</gene>
<evidence type="ECO:0000313" key="1">
    <source>
        <dbReference type="EMBL" id="RKO92162.1"/>
    </source>
</evidence>
<sequence>MGDQNTDPRLGGMPHRGVNLGASIFPVQQSAHKYPSVTPSGLVVPMTVSAFFICNGWWLGGAYDLSCWTPPNQELTSHLEDQGRQPAIVVPEQASIMQQNRVLVEQQRAILELLDKLVNLPLRLPRRTRRSSTNSLTPIKYHIAKELIELNKLDRRNLQGMWKSISLILTRGRKSDIKGGSQLRLDLNQLKEKGQAASSGTLKENYCGLQREVSGVCLKFIGKKKTAWPVNMKRDKMRRMDENHYLTELNDNRLFSRLVDGDKIRCRYYARCAGRTQKEAAPIHSYLERPLLPDPHVRSLRLSIAPFNHPCNRAPVGSFTKMLSLLFSLKSPPSPTRKAGTECPTNMRLDWNPQAAMLDTARSVWNNNTWEDVEEGGSGRPVGRGYARAGEWGRCCRVQRLYVSKDLPLLSMFARSWGGATRKDVWRRWQHLALPRMQPGTAVVRRFHSHQNVRQCPKSGW</sequence>
<accession>A0A4P9WIB9</accession>
<dbReference type="EMBL" id="KZ994750">
    <property type="protein sequence ID" value="RKO92162.1"/>
    <property type="molecule type" value="Genomic_DNA"/>
</dbReference>
<organism evidence="1 2">
    <name type="scientific">Blyttiomyces helicus</name>
    <dbReference type="NCBI Taxonomy" id="388810"/>
    <lineage>
        <taxon>Eukaryota</taxon>
        <taxon>Fungi</taxon>
        <taxon>Fungi incertae sedis</taxon>
        <taxon>Chytridiomycota</taxon>
        <taxon>Chytridiomycota incertae sedis</taxon>
        <taxon>Chytridiomycetes</taxon>
        <taxon>Chytridiomycetes incertae sedis</taxon>
        <taxon>Blyttiomyces</taxon>
    </lineage>
</organism>
<keyword evidence="2" id="KW-1185">Reference proteome</keyword>
<name>A0A4P9WIB9_9FUNG</name>
<reference evidence="2" key="1">
    <citation type="journal article" date="2018" name="Nat. Microbiol.">
        <title>Leveraging single-cell genomics to expand the fungal tree of life.</title>
        <authorList>
            <person name="Ahrendt S.R."/>
            <person name="Quandt C.A."/>
            <person name="Ciobanu D."/>
            <person name="Clum A."/>
            <person name="Salamov A."/>
            <person name="Andreopoulos B."/>
            <person name="Cheng J.F."/>
            <person name="Woyke T."/>
            <person name="Pelin A."/>
            <person name="Henrissat B."/>
            <person name="Reynolds N.K."/>
            <person name="Benny G.L."/>
            <person name="Smith M.E."/>
            <person name="James T.Y."/>
            <person name="Grigoriev I.V."/>
        </authorList>
    </citation>
    <scope>NUCLEOTIDE SEQUENCE [LARGE SCALE GENOMIC DNA]</scope>
</reference>